<dbReference type="RefSeq" id="WP_099019217.1">
    <property type="nucleotide sequence ID" value="NZ_NIHB01000002.1"/>
</dbReference>
<gene>
    <name evidence="1" type="ORF">C8D91_1077</name>
</gene>
<name>A0A4R6XRQ2_9GAMM</name>
<organism evidence="1 2">
    <name type="scientific">Marinicella litoralis</name>
    <dbReference type="NCBI Taxonomy" id="644220"/>
    <lineage>
        <taxon>Bacteria</taxon>
        <taxon>Pseudomonadati</taxon>
        <taxon>Pseudomonadota</taxon>
        <taxon>Gammaproteobacteria</taxon>
        <taxon>Lysobacterales</taxon>
        <taxon>Marinicellaceae</taxon>
        <taxon>Marinicella</taxon>
    </lineage>
</organism>
<protein>
    <submittedName>
        <fullName evidence="1">HEAT repeat protein</fullName>
    </submittedName>
</protein>
<dbReference type="Proteomes" id="UP000295724">
    <property type="component" value="Unassembled WGS sequence"/>
</dbReference>
<reference evidence="1 2" key="1">
    <citation type="submission" date="2019-03" db="EMBL/GenBank/DDBJ databases">
        <title>Genomic Encyclopedia of Type Strains, Phase IV (KMG-IV): sequencing the most valuable type-strain genomes for metagenomic binning, comparative biology and taxonomic classification.</title>
        <authorList>
            <person name="Goeker M."/>
        </authorList>
    </citation>
    <scope>NUCLEOTIDE SEQUENCE [LARGE SCALE GENOMIC DNA]</scope>
    <source>
        <strain evidence="1 2">DSM 25488</strain>
    </source>
</reference>
<accession>A0A4R6XRQ2</accession>
<sequence length="274" mass="31152">MSPKDISHKELELMMMDYISGRMNHDEASSFNQLIAENPEYSQELVELKQMMELFAQHDGADIPEPSDQMDQNFYTMLHAEVAADSNSHKGFWQNLVAWFQLPQVRKFSYAFSFMVVGVFLGHYMHLLNTQTALANERMVIKDQQIQALTVLSLLDMPSANKRLVAVNLVSMTEQPNEAMIDALLRTLKQDNNINVRLEALDVLAQHTENHVVRAGLVSAIAYQESPMVQFAIANLMQAMGEQEAVEPMQKLLEHDELIAPVRSKFNETISELI</sequence>
<evidence type="ECO:0000313" key="2">
    <source>
        <dbReference type="Proteomes" id="UP000295724"/>
    </source>
</evidence>
<dbReference type="AlphaFoldDB" id="A0A4R6XRQ2"/>
<dbReference type="InterPro" id="IPR011989">
    <property type="entry name" value="ARM-like"/>
</dbReference>
<dbReference type="EMBL" id="SNZB01000002">
    <property type="protein sequence ID" value="TDR22585.1"/>
    <property type="molecule type" value="Genomic_DNA"/>
</dbReference>
<keyword evidence="2" id="KW-1185">Reference proteome</keyword>
<proteinExistence type="predicted"/>
<dbReference type="SUPFAM" id="SSF48371">
    <property type="entry name" value="ARM repeat"/>
    <property type="match status" value="1"/>
</dbReference>
<comment type="caution">
    <text evidence="1">The sequence shown here is derived from an EMBL/GenBank/DDBJ whole genome shotgun (WGS) entry which is preliminary data.</text>
</comment>
<dbReference type="OrthoDB" id="6224280at2"/>
<dbReference type="Pfam" id="PF13646">
    <property type="entry name" value="HEAT_2"/>
    <property type="match status" value="1"/>
</dbReference>
<evidence type="ECO:0000313" key="1">
    <source>
        <dbReference type="EMBL" id="TDR22585.1"/>
    </source>
</evidence>
<dbReference type="InterPro" id="IPR016024">
    <property type="entry name" value="ARM-type_fold"/>
</dbReference>
<dbReference type="Gene3D" id="1.25.10.10">
    <property type="entry name" value="Leucine-rich Repeat Variant"/>
    <property type="match status" value="1"/>
</dbReference>